<dbReference type="EMBL" id="JAUDCL010000001">
    <property type="protein sequence ID" value="MDM8199804.1"/>
    <property type="molecule type" value="Genomic_DNA"/>
</dbReference>
<dbReference type="Proteomes" id="UP001529380">
    <property type="component" value="Unassembled WGS sequence"/>
</dbReference>
<keyword evidence="1" id="KW-0472">Membrane</keyword>
<gene>
    <name evidence="2" type="ORF">QUW08_00570</name>
</gene>
<comment type="caution">
    <text evidence="2">The sequence shown here is derived from an EMBL/GenBank/DDBJ whole genome shotgun (WGS) entry which is preliminary data.</text>
</comment>
<evidence type="ECO:0000313" key="2">
    <source>
        <dbReference type="EMBL" id="MDM8199804.1"/>
    </source>
</evidence>
<protein>
    <submittedName>
        <fullName evidence="2">Uncharacterized protein</fullName>
    </submittedName>
</protein>
<keyword evidence="3" id="KW-1185">Reference proteome</keyword>
<dbReference type="RefSeq" id="WP_158096358.1">
    <property type="nucleotide sequence ID" value="NZ_JAUDCL010000001.1"/>
</dbReference>
<evidence type="ECO:0000313" key="3">
    <source>
        <dbReference type="Proteomes" id="UP001529380"/>
    </source>
</evidence>
<feature type="transmembrane region" description="Helical" evidence="1">
    <location>
        <begin position="37"/>
        <end position="54"/>
    </location>
</feature>
<name>A0ABT7ULP4_9FIRM</name>
<reference evidence="2 3" key="1">
    <citation type="submission" date="2023-06" db="EMBL/GenBank/DDBJ databases">
        <title>Identification and characterization of horizontal gene transfer across gut microbiota members of farm animals based on homology search.</title>
        <authorList>
            <person name="Schwarzerova J."/>
            <person name="Nykrynova M."/>
            <person name="Jureckova K."/>
            <person name="Cejkova D."/>
            <person name="Rychlik I."/>
        </authorList>
    </citation>
    <scope>NUCLEOTIDE SEQUENCE [LARGE SCALE GENOMIC DNA]</scope>
    <source>
        <strain evidence="2 3">ET340</strain>
    </source>
</reference>
<proteinExistence type="predicted"/>
<keyword evidence="1" id="KW-1133">Transmembrane helix</keyword>
<sequence length="55" mass="5756">MAELILLGLLALLAGLVPYFTIGAIRAKDDETLSDQRAYACLCCAGAAVLLAFVL</sequence>
<organism evidence="2 3">
    <name type="scientific">Allofournierella massiliensis</name>
    <dbReference type="NCBI Taxonomy" id="1650663"/>
    <lineage>
        <taxon>Bacteria</taxon>
        <taxon>Bacillati</taxon>
        <taxon>Bacillota</taxon>
        <taxon>Clostridia</taxon>
        <taxon>Eubacteriales</taxon>
        <taxon>Oscillospiraceae</taxon>
        <taxon>Allofournierella</taxon>
    </lineage>
</organism>
<keyword evidence="1" id="KW-0812">Transmembrane</keyword>
<evidence type="ECO:0000256" key="1">
    <source>
        <dbReference type="SAM" id="Phobius"/>
    </source>
</evidence>
<accession>A0ABT7ULP4</accession>